<protein>
    <submittedName>
        <fullName evidence="5">SCO family protein</fullName>
    </submittedName>
</protein>
<evidence type="ECO:0000313" key="5">
    <source>
        <dbReference type="EMBL" id="MFD0976654.1"/>
    </source>
</evidence>
<dbReference type="Gene3D" id="3.40.30.10">
    <property type="entry name" value="Glutaredoxin"/>
    <property type="match status" value="1"/>
</dbReference>
<evidence type="ECO:0000256" key="3">
    <source>
        <dbReference type="SAM" id="Phobius"/>
    </source>
</evidence>
<dbReference type="Pfam" id="PF02630">
    <property type="entry name" value="SCO1-SenC"/>
    <property type="match status" value="1"/>
</dbReference>
<keyword evidence="3" id="KW-0812">Transmembrane</keyword>
<dbReference type="Proteomes" id="UP001597100">
    <property type="component" value="Unassembled WGS sequence"/>
</dbReference>
<dbReference type="CDD" id="cd02968">
    <property type="entry name" value="SCO"/>
    <property type="match status" value="1"/>
</dbReference>
<organism evidence="5 6">
    <name type="scientific">Salinimicrobium gaetbulicola</name>
    <dbReference type="NCBI Taxonomy" id="999702"/>
    <lineage>
        <taxon>Bacteria</taxon>
        <taxon>Pseudomonadati</taxon>
        <taxon>Bacteroidota</taxon>
        <taxon>Flavobacteriia</taxon>
        <taxon>Flavobacteriales</taxon>
        <taxon>Flavobacteriaceae</taxon>
        <taxon>Salinimicrobium</taxon>
    </lineage>
</organism>
<dbReference type="PROSITE" id="PS51352">
    <property type="entry name" value="THIOREDOXIN_2"/>
    <property type="match status" value="1"/>
</dbReference>
<name>A0ABW3IF34_9FLAO</name>
<dbReference type="InterPro" id="IPR003782">
    <property type="entry name" value="SCO1/SenC"/>
</dbReference>
<proteinExistence type="inferred from homology"/>
<comment type="caution">
    <text evidence="5">The sequence shown here is derived from an EMBL/GenBank/DDBJ whole genome shotgun (WGS) entry which is preliminary data.</text>
</comment>
<feature type="domain" description="Thioredoxin" evidence="4">
    <location>
        <begin position="58"/>
        <end position="236"/>
    </location>
</feature>
<reference evidence="6" key="1">
    <citation type="journal article" date="2019" name="Int. J. Syst. Evol. Microbiol.">
        <title>The Global Catalogue of Microorganisms (GCM) 10K type strain sequencing project: providing services to taxonomists for standard genome sequencing and annotation.</title>
        <authorList>
            <consortium name="The Broad Institute Genomics Platform"/>
            <consortium name="The Broad Institute Genome Sequencing Center for Infectious Disease"/>
            <person name="Wu L."/>
            <person name="Ma J."/>
        </authorList>
    </citation>
    <scope>NUCLEOTIDE SEQUENCE [LARGE SCALE GENOMIC DNA]</scope>
    <source>
        <strain evidence="6">CCUG 60898</strain>
    </source>
</reference>
<evidence type="ECO:0000259" key="4">
    <source>
        <dbReference type="PROSITE" id="PS51352"/>
    </source>
</evidence>
<evidence type="ECO:0000256" key="1">
    <source>
        <dbReference type="ARBA" id="ARBA00010996"/>
    </source>
</evidence>
<gene>
    <name evidence="5" type="ORF">ACFQ1G_07625</name>
</gene>
<dbReference type="InterPro" id="IPR036249">
    <property type="entry name" value="Thioredoxin-like_sf"/>
</dbReference>
<feature type="transmembrane region" description="Helical" evidence="3">
    <location>
        <begin position="6"/>
        <end position="25"/>
    </location>
</feature>
<evidence type="ECO:0000256" key="2">
    <source>
        <dbReference type="ARBA" id="ARBA00023008"/>
    </source>
</evidence>
<keyword evidence="2" id="KW-0186">Copper</keyword>
<comment type="similarity">
    <text evidence="1">Belongs to the SCO1/2 family.</text>
</comment>
<accession>A0ABW3IF34</accession>
<keyword evidence="3" id="KW-1133">Transmembrane helix</keyword>
<dbReference type="SUPFAM" id="SSF52833">
    <property type="entry name" value="Thioredoxin-like"/>
    <property type="match status" value="1"/>
</dbReference>
<evidence type="ECO:0000313" key="6">
    <source>
        <dbReference type="Proteomes" id="UP001597100"/>
    </source>
</evidence>
<dbReference type="InterPro" id="IPR013766">
    <property type="entry name" value="Thioredoxin_domain"/>
</dbReference>
<keyword evidence="6" id="KW-1185">Reference proteome</keyword>
<dbReference type="PANTHER" id="PTHR12151:SF25">
    <property type="entry name" value="LINALOOL DEHYDRATASE_ISOMERASE DOMAIN-CONTAINING PROTEIN"/>
    <property type="match status" value="1"/>
</dbReference>
<dbReference type="PANTHER" id="PTHR12151">
    <property type="entry name" value="ELECTRON TRANSPORT PROTIN SCO1/SENC FAMILY MEMBER"/>
    <property type="match status" value="1"/>
</dbReference>
<sequence length="248" mass="28028">MKNYSYIGISLVILVFGIIVIPEIIDRIEGEAVVKSNRSDTKEEREASKKELAYVIMNGEKKRIPDFSFVNQDGDTITQEDYKGKVFVAEFFFTTCPTICPIMNKNLVGVQEKFKNNEDFGIASFSIDPTHDTPQVLKQYAEVHGIDHQNWHLLTGDREEIYDLANSGFNIYAGEDPEAEGGFAHSGYFALIDQEGFIRSREDKFGNPIIYYRGSVERGKQVGVGEEEPQIDILEQDIINLLKNGAKD</sequence>
<dbReference type="RefSeq" id="WP_380738172.1">
    <property type="nucleotide sequence ID" value="NZ_JBHTJP010000032.1"/>
</dbReference>
<dbReference type="EMBL" id="JBHTJP010000032">
    <property type="protein sequence ID" value="MFD0976654.1"/>
    <property type="molecule type" value="Genomic_DNA"/>
</dbReference>
<keyword evidence="3" id="KW-0472">Membrane</keyword>